<keyword evidence="2" id="KW-1185">Reference proteome</keyword>
<sequence length="38" mass="4479">MGKSKWVLIIDLANCRKNFQTGSLKFRRYLYSSLISIQ</sequence>
<dbReference type="AlphaFoldDB" id="M7XCB6"/>
<gene>
    <name evidence="1" type="ORF">C943_01516</name>
</gene>
<protein>
    <submittedName>
        <fullName evidence="1">Uncharacterized protein</fullName>
    </submittedName>
</protein>
<dbReference type="Proteomes" id="UP000010953">
    <property type="component" value="Unassembled WGS sequence"/>
</dbReference>
<name>M7XCB6_9BACT</name>
<dbReference type="InParanoid" id="M7XCB6"/>
<evidence type="ECO:0000313" key="2">
    <source>
        <dbReference type="Proteomes" id="UP000010953"/>
    </source>
</evidence>
<organism evidence="1 2">
    <name type="scientific">Mariniradius saccharolyticus AK6</name>
    <dbReference type="NCBI Taxonomy" id="1239962"/>
    <lineage>
        <taxon>Bacteria</taxon>
        <taxon>Pseudomonadati</taxon>
        <taxon>Bacteroidota</taxon>
        <taxon>Cytophagia</taxon>
        <taxon>Cytophagales</taxon>
        <taxon>Cyclobacteriaceae</taxon>
        <taxon>Mariniradius</taxon>
    </lineage>
</organism>
<accession>M7XCB6</accession>
<reference evidence="1" key="1">
    <citation type="submission" date="2013-01" db="EMBL/GenBank/DDBJ databases">
        <title>Genome assembly of Mariniradius saccharolyticus AK6.</title>
        <authorList>
            <person name="Vaidya B."/>
            <person name="Khatri I."/>
            <person name="Tanuku N.R.S."/>
            <person name="Subramanian S."/>
            <person name="Pinnaka A."/>
        </authorList>
    </citation>
    <scope>NUCLEOTIDE SEQUENCE [LARGE SCALE GENOMIC DNA]</scope>
    <source>
        <strain evidence="1">AK6</strain>
    </source>
</reference>
<dbReference type="EMBL" id="AMZY02000014">
    <property type="protein sequence ID" value="EMS32253.1"/>
    <property type="molecule type" value="Genomic_DNA"/>
</dbReference>
<evidence type="ECO:0000313" key="1">
    <source>
        <dbReference type="EMBL" id="EMS32253.1"/>
    </source>
</evidence>
<proteinExistence type="predicted"/>
<comment type="caution">
    <text evidence="1">The sequence shown here is derived from an EMBL/GenBank/DDBJ whole genome shotgun (WGS) entry which is preliminary data.</text>
</comment>